<feature type="non-terminal residue" evidence="2">
    <location>
        <position position="1"/>
    </location>
</feature>
<dbReference type="SUPFAM" id="SSF82171">
    <property type="entry name" value="DPP6 N-terminal domain-like"/>
    <property type="match status" value="1"/>
</dbReference>
<name>A0A0F9FSA8_9ZZZZ</name>
<protein>
    <recommendedName>
        <fullName evidence="1">Hydrazine synthase alpha subunit middle domain-containing protein</fullName>
    </recommendedName>
</protein>
<dbReference type="SUPFAM" id="SSF48695">
    <property type="entry name" value="Multiheme cytochromes"/>
    <property type="match status" value="1"/>
</dbReference>
<dbReference type="InterPro" id="IPR040698">
    <property type="entry name" value="HZS_alpha_mid"/>
</dbReference>
<proteinExistence type="predicted"/>
<dbReference type="Gene3D" id="2.120.10.30">
    <property type="entry name" value="TolB, C-terminal domain"/>
    <property type="match status" value="1"/>
</dbReference>
<evidence type="ECO:0000259" key="1">
    <source>
        <dbReference type="Pfam" id="PF18582"/>
    </source>
</evidence>
<dbReference type="AlphaFoldDB" id="A0A0F9FSA8"/>
<accession>A0A0F9FSA8</accession>
<sequence>PRTGWDNEIATLSNLRGQPQLDTLYKPEGGKIITDLEVDFDGRRIMFSSVGTEQDNWRVFEISATGSDLVQVTPDDGEDVGHFDSCYLPDGQILFCSTATYQGLPCEFGENVMACLYRLNRETGETRQLTFEQDSDWCPTLLHNGRVLYLRWEYADLPHSNSRILFHMNPDGTVQSEYYGSGSYFMPSYFYARPIPGHPTKVVGIAGGHHGTPRSGRLIVVDPALGRHEAQGIVQEIPGYGKRVEPIVRDRLVDGVWPQFLHPYPLSEKYYLATMKPRPNSLWGIYLVDVFDNVTLIKQVEGEALLEPIPLRETPRPPVVPDKVDLSQKDATVYLADVYQGPGLAEVPRGTIKQLRLVTYYFGSRGVGGLLFSIGMDGPWDIKRVLGTVPVEPDGSAVFDIPANTPVSIQPLDDEGKAVQLMRSWLVGMPGEKVSCVGCHENQNTVNPVRQATAAVREPSKIKPWYGPVRGFAFHREVQPVLDKYCVGCHDGQPRDDGTTLADLRGEEYITDWSSQQHGSTAAARGCAGIFSVSYGELHRYVRRTGAEGDLHMLSPGEFHADTTELVQILRNGHHNVKLDEEAWDRIITW</sequence>
<dbReference type="Pfam" id="PF18582">
    <property type="entry name" value="HZS_alpha"/>
    <property type="match status" value="1"/>
</dbReference>
<organism evidence="2">
    <name type="scientific">marine sediment metagenome</name>
    <dbReference type="NCBI Taxonomy" id="412755"/>
    <lineage>
        <taxon>unclassified sequences</taxon>
        <taxon>metagenomes</taxon>
        <taxon>ecological metagenomes</taxon>
    </lineage>
</organism>
<evidence type="ECO:0000313" key="2">
    <source>
        <dbReference type="EMBL" id="KKL53977.1"/>
    </source>
</evidence>
<dbReference type="InterPro" id="IPR011042">
    <property type="entry name" value="6-blade_b-propeller_TolB-like"/>
</dbReference>
<dbReference type="InterPro" id="IPR036280">
    <property type="entry name" value="Multihaem_cyt_sf"/>
</dbReference>
<reference evidence="2" key="1">
    <citation type="journal article" date="2015" name="Nature">
        <title>Complex archaea that bridge the gap between prokaryotes and eukaryotes.</title>
        <authorList>
            <person name="Spang A."/>
            <person name="Saw J.H."/>
            <person name="Jorgensen S.L."/>
            <person name="Zaremba-Niedzwiedzka K."/>
            <person name="Martijn J."/>
            <person name="Lind A.E."/>
            <person name="van Eijk R."/>
            <person name="Schleper C."/>
            <person name="Guy L."/>
            <person name="Ettema T.J."/>
        </authorList>
    </citation>
    <scope>NUCLEOTIDE SEQUENCE</scope>
</reference>
<feature type="domain" description="Hydrazine synthase alpha subunit middle" evidence="1">
    <location>
        <begin position="350"/>
        <end position="441"/>
    </location>
</feature>
<feature type="non-terminal residue" evidence="2">
    <location>
        <position position="590"/>
    </location>
</feature>
<gene>
    <name evidence="2" type="ORF">LCGC14_2270020</name>
</gene>
<dbReference type="EMBL" id="LAZR01031360">
    <property type="protein sequence ID" value="KKL53977.1"/>
    <property type="molecule type" value="Genomic_DNA"/>
</dbReference>
<comment type="caution">
    <text evidence="2">The sequence shown here is derived from an EMBL/GenBank/DDBJ whole genome shotgun (WGS) entry which is preliminary data.</text>
</comment>